<dbReference type="EnsemblPlants" id="Solyc09g008150.2.1">
    <property type="protein sequence ID" value="Solyc09g008150.2.1"/>
    <property type="gene ID" value="Solyc09g008150.2"/>
</dbReference>
<dbReference type="GO" id="GO:0046982">
    <property type="term" value="F:protein heterodimerization activity"/>
    <property type="evidence" value="ECO:0007669"/>
    <property type="project" value="InterPro"/>
</dbReference>
<accession>A0A3Q7ISR7</accession>
<keyword evidence="4" id="KW-0805">Transcription regulation</keyword>
<proteinExistence type="inferred from homology"/>
<dbReference type="GO" id="GO:0006366">
    <property type="term" value="P:transcription by RNA polymerase II"/>
    <property type="evidence" value="ECO:0000318"/>
    <property type="project" value="GO_Central"/>
</dbReference>
<dbReference type="Gramene" id="Solyc09g008150.2.1">
    <property type="protein sequence ID" value="Solyc09g008150.2.1"/>
    <property type="gene ID" value="Solyc09g008150.2"/>
</dbReference>
<evidence type="ECO:0000256" key="5">
    <source>
        <dbReference type="ARBA" id="ARBA00023163"/>
    </source>
</evidence>
<sequence length="394" mass="43856">LCFGKREEFTKWGGGILRNLNMIVGGNAEDKREKESTVDNTREERIGTDDFGRAVSRTAVAQICESIGFEIFNESALESLADIAIKYILDLGKTANSKANIAGRTQCNVFDIIQGLEDMCASTGFLRASEVNRCGLSSGIVSEMVEYVESAEEIPFSQPLPHFPVVKQPNLIPSFLQIGETPPFKHIPPWLPAFPDPHTYVRTPTWNERASDPRADKIELARQRRKAERSLLNLQQRLVCNGSAVASTSRQPDDVGITSSASKSENPFLAKPFQAGEKDVDPVALPTKLSSEVDDKNHVSLLETFSPAIQAMKDGLSETVDGTEKTLPDKRPAVCLEFRPGKKALGDSLDLRLWKKGSRNASLFRRDEDRDDKKRRAELILRQSRENQQELTQL</sequence>
<dbReference type="STRING" id="4081.A0A3Q7ISR7"/>
<reference evidence="8" key="1">
    <citation type="journal article" date="2012" name="Nature">
        <title>The tomato genome sequence provides insights into fleshy fruit evolution.</title>
        <authorList>
            <consortium name="Tomato Genome Consortium"/>
        </authorList>
    </citation>
    <scope>NUCLEOTIDE SEQUENCE [LARGE SCALE GENOMIC DNA]</scope>
    <source>
        <strain evidence="8">cv. Heinz 1706</strain>
    </source>
</reference>
<comment type="subcellular location">
    <subcellularLocation>
        <location evidence="1">Nucleus</location>
    </subcellularLocation>
</comment>
<protein>
    <recommendedName>
        <fullName evidence="3">Transcription initiation factor TFIID subunit 8</fullName>
    </recommendedName>
</protein>
<evidence type="ECO:0000256" key="6">
    <source>
        <dbReference type="ARBA" id="ARBA00023242"/>
    </source>
</evidence>
<keyword evidence="5" id="KW-0804">Transcription</keyword>
<evidence type="ECO:0000313" key="8">
    <source>
        <dbReference type="EnsemblPlants" id="Solyc09g008150.2.1"/>
    </source>
</evidence>
<comment type="similarity">
    <text evidence="2">Belongs to the TAF8 family.</text>
</comment>
<evidence type="ECO:0000259" key="7">
    <source>
        <dbReference type="SMART" id="SM00576"/>
    </source>
</evidence>
<dbReference type="InterPro" id="IPR019473">
    <property type="entry name" value="TFIID_su8_C"/>
</dbReference>
<dbReference type="PANTHER" id="PTHR46338:SF1">
    <property type="entry name" value="TRANSCRIPTION INITIATION FACTOR TFIID SUBUNIT 8"/>
    <property type="match status" value="1"/>
</dbReference>
<organism evidence="8">
    <name type="scientific">Solanum lycopersicum</name>
    <name type="common">Tomato</name>
    <name type="synonym">Lycopersicon esculentum</name>
    <dbReference type="NCBI Taxonomy" id="4081"/>
    <lineage>
        <taxon>Eukaryota</taxon>
        <taxon>Viridiplantae</taxon>
        <taxon>Streptophyta</taxon>
        <taxon>Embryophyta</taxon>
        <taxon>Tracheophyta</taxon>
        <taxon>Spermatophyta</taxon>
        <taxon>Magnoliopsida</taxon>
        <taxon>eudicotyledons</taxon>
        <taxon>Gunneridae</taxon>
        <taxon>Pentapetalae</taxon>
        <taxon>asterids</taxon>
        <taxon>lamiids</taxon>
        <taxon>Solanales</taxon>
        <taxon>Solanaceae</taxon>
        <taxon>Solanoideae</taxon>
        <taxon>Solaneae</taxon>
        <taxon>Solanum</taxon>
        <taxon>Solanum subgen. Lycopersicon</taxon>
    </lineage>
</organism>
<dbReference type="Pfam" id="PF07524">
    <property type="entry name" value="Bromo_TP"/>
    <property type="match status" value="1"/>
</dbReference>
<name>A0A3Q7ISR7_SOLLC</name>
<dbReference type="Proteomes" id="UP000004994">
    <property type="component" value="Chromosome 9"/>
</dbReference>
<dbReference type="OMA" id="QFLEECG"/>
<feature type="domain" description="Bromodomain associated" evidence="7">
    <location>
        <begin position="49"/>
        <end position="125"/>
    </location>
</feature>
<dbReference type="SMART" id="SM00576">
    <property type="entry name" value="BTP"/>
    <property type="match status" value="1"/>
</dbReference>
<dbReference type="Pfam" id="PF10406">
    <property type="entry name" value="TAF8_C"/>
    <property type="match status" value="1"/>
</dbReference>
<dbReference type="Gene3D" id="1.10.20.10">
    <property type="entry name" value="Histone, subunit A"/>
    <property type="match status" value="1"/>
</dbReference>
<dbReference type="InterPro" id="IPR009072">
    <property type="entry name" value="Histone-fold"/>
</dbReference>
<evidence type="ECO:0000313" key="9">
    <source>
        <dbReference type="Proteomes" id="UP000004994"/>
    </source>
</evidence>
<dbReference type="FunCoup" id="A0A3Q7ISR7">
    <property type="interactions" value="2543"/>
</dbReference>
<reference evidence="8" key="2">
    <citation type="submission" date="2019-01" db="UniProtKB">
        <authorList>
            <consortium name="EnsemblPlants"/>
        </authorList>
    </citation>
    <scope>IDENTIFICATION</scope>
    <source>
        <strain evidence="8">cv. Heinz 1706</strain>
    </source>
</reference>
<dbReference type="CDD" id="cd08049">
    <property type="entry name" value="TAF8"/>
    <property type="match status" value="1"/>
</dbReference>
<dbReference type="PaxDb" id="4081-Solyc09g008150.1.1"/>
<dbReference type="PANTHER" id="PTHR46338">
    <property type="entry name" value="TRANSCRIPTION INITIATION FACTOR TFIID SUBUNIT 8"/>
    <property type="match status" value="1"/>
</dbReference>
<keyword evidence="9" id="KW-1185">Reference proteome</keyword>
<dbReference type="InParanoid" id="A0A3Q7ISR7"/>
<keyword evidence="6" id="KW-0539">Nucleus</keyword>
<evidence type="ECO:0000256" key="4">
    <source>
        <dbReference type="ARBA" id="ARBA00023015"/>
    </source>
</evidence>
<dbReference type="GO" id="GO:0005669">
    <property type="term" value="C:transcription factor TFIID complex"/>
    <property type="evidence" value="ECO:0000318"/>
    <property type="project" value="GO_Central"/>
</dbReference>
<dbReference type="AlphaFoldDB" id="A0A3Q7ISR7"/>
<evidence type="ECO:0000256" key="2">
    <source>
        <dbReference type="ARBA" id="ARBA00008767"/>
    </source>
</evidence>
<dbReference type="InterPro" id="IPR037818">
    <property type="entry name" value="TAF8"/>
</dbReference>
<evidence type="ECO:0000256" key="3">
    <source>
        <dbReference type="ARBA" id="ARBA00017307"/>
    </source>
</evidence>
<dbReference type="InterPro" id="IPR006565">
    <property type="entry name" value="BTP"/>
</dbReference>
<evidence type="ECO:0000256" key="1">
    <source>
        <dbReference type="ARBA" id="ARBA00004123"/>
    </source>
</evidence>